<organism evidence="1">
    <name type="scientific">Salmonella enterica</name>
    <name type="common">Salmonella choleraesuis</name>
    <dbReference type="NCBI Taxonomy" id="28901"/>
    <lineage>
        <taxon>Bacteria</taxon>
        <taxon>Pseudomonadati</taxon>
        <taxon>Pseudomonadota</taxon>
        <taxon>Gammaproteobacteria</taxon>
        <taxon>Enterobacterales</taxon>
        <taxon>Enterobacteriaceae</taxon>
        <taxon>Salmonella</taxon>
    </lineage>
</organism>
<comment type="caution">
    <text evidence="1">The sequence shown here is derived from an EMBL/GenBank/DDBJ whole genome shotgun (WGS) entry which is preliminary data.</text>
</comment>
<dbReference type="EMBL" id="AAGLUV010000012">
    <property type="protein sequence ID" value="EBP4585235.1"/>
    <property type="molecule type" value="Genomic_DNA"/>
</dbReference>
<dbReference type="AlphaFoldDB" id="A0A3V6AK38"/>
<reference evidence="1" key="1">
    <citation type="submission" date="2018-07" db="EMBL/GenBank/DDBJ databases">
        <authorList>
            <consortium name="GenomeTrakr network: Whole genome sequencing for foodborne pathogen traceback"/>
        </authorList>
    </citation>
    <scope>NUCLEOTIDE SEQUENCE [LARGE SCALE GENOMIC DNA]</scope>
    <source>
        <strain evidence="1">FDA00008842</strain>
    </source>
</reference>
<accession>A0A3V6AK38</accession>
<protein>
    <submittedName>
        <fullName evidence="1">Cobyrinic acid a,c-diamide synthase</fullName>
    </submittedName>
</protein>
<proteinExistence type="predicted"/>
<sequence>TPAVMACRKVRDGRVLQEWTGGWQTGNTFASYLHVHFAQRPEMLQHWLAAARRIL</sequence>
<dbReference type="Proteomes" id="UP000839610">
    <property type="component" value="Unassembled WGS sequence"/>
</dbReference>
<feature type="non-terminal residue" evidence="1">
    <location>
        <position position="1"/>
    </location>
</feature>
<gene>
    <name evidence="1" type="ORF">VH79_18880</name>
</gene>
<evidence type="ECO:0000313" key="1">
    <source>
        <dbReference type="EMBL" id="EBP4585235.1"/>
    </source>
</evidence>
<name>A0A3V6AK38_SALER</name>